<feature type="chain" id="PRO_5018743371" evidence="1">
    <location>
        <begin position="30"/>
        <end position="194"/>
    </location>
</feature>
<keyword evidence="6" id="KW-1185">Reference proteome</keyword>
<gene>
    <name evidence="3" type="ORF">I5U13_11615</name>
    <name evidence="4" type="ORF">NCTC10036_02218</name>
</gene>
<reference evidence="4 5" key="1">
    <citation type="submission" date="2018-12" db="EMBL/GenBank/DDBJ databases">
        <authorList>
            <consortium name="Pathogen Informatics"/>
        </authorList>
    </citation>
    <scope>NUCLEOTIDE SEQUENCE [LARGE SCALE GENOMIC DNA]</scope>
    <source>
        <strain evidence="4 5">NCTC10036</strain>
    </source>
</reference>
<dbReference type="Gene3D" id="2.60.40.1090">
    <property type="entry name" value="Fimbrial-type adhesion domain"/>
    <property type="match status" value="1"/>
</dbReference>
<dbReference type="Proteomes" id="UP000624159">
    <property type="component" value="Unassembled WGS sequence"/>
</dbReference>
<dbReference type="EMBL" id="JADULK010000005">
    <property type="protein sequence ID" value="MBH1930302.1"/>
    <property type="molecule type" value="Genomic_DNA"/>
</dbReference>
<name>A0A3S5F1N3_SERRU</name>
<dbReference type="AlphaFoldDB" id="A0A3S5F1N3"/>
<proteinExistence type="predicted"/>
<dbReference type="InterPro" id="IPR000259">
    <property type="entry name" value="Adhesion_dom_fimbrial"/>
</dbReference>
<keyword evidence="1" id="KW-0732">Signal</keyword>
<sequence>MSGKTSPRIARPLWLCGIGLLFWCAGSQADVPITVKATIIEPGCYIMGKEGAWTGRPGDLHDDILAIDFGEVPIADLGTSNAEKSASLWFECGVSSTNKTLNLYVKPTTFGTMPSLGNHVLATSTENLGIALSISGHNIALNQWMPMTAEHLLPGDGMAQNKIIVTARLVAQGNPDELSGGQFQASASFILHYL</sequence>
<feature type="signal peptide" evidence="1">
    <location>
        <begin position="1"/>
        <end position="29"/>
    </location>
</feature>
<protein>
    <submittedName>
        <fullName evidence="4">P pilus assembly protein, pilin FimA</fullName>
    </submittedName>
    <submittedName>
        <fullName evidence="3">Type 1 fimbrial protein</fullName>
    </submittedName>
</protein>
<dbReference type="GO" id="GO:0009289">
    <property type="term" value="C:pilus"/>
    <property type="evidence" value="ECO:0007669"/>
    <property type="project" value="InterPro"/>
</dbReference>
<dbReference type="EMBL" id="LR134493">
    <property type="protein sequence ID" value="VEI65292.1"/>
    <property type="molecule type" value="Genomic_DNA"/>
</dbReference>
<evidence type="ECO:0000313" key="6">
    <source>
        <dbReference type="Proteomes" id="UP000624159"/>
    </source>
</evidence>
<evidence type="ECO:0000259" key="2">
    <source>
        <dbReference type="Pfam" id="PF00419"/>
    </source>
</evidence>
<dbReference type="Pfam" id="PF00419">
    <property type="entry name" value="Fimbrial"/>
    <property type="match status" value="1"/>
</dbReference>
<dbReference type="GO" id="GO:0007155">
    <property type="term" value="P:cell adhesion"/>
    <property type="evidence" value="ECO:0007669"/>
    <property type="project" value="InterPro"/>
</dbReference>
<reference evidence="3 6" key="2">
    <citation type="submission" date="2020-11" db="EMBL/GenBank/DDBJ databases">
        <title>Enhanced detection system for hospital associated transmission using whole genome sequencing surveillance.</title>
        <authorList>
            <person name="Harrison L.H."/>
            <person name="Van Tyne D."/>
            <person name="Marsh J.W."/>
            <person name="Griffith M.P."/>
            <person name="Snyder D.J."/>
            <person name="Cooper V.S."/>
            <person name="Mustapha M."/>
        </authorList>
    </citation>
    <scope>NUCLEOTIDE SEQUENCE [LARGE SCALE GENOMIC DNA]</scope>
    <source>
        <strain evidence="3 6">SER00230</strain>
    </source>
</reference>
<accession>A0A3S5F1N3</accession>
<dbReference type="RefSeq" id="WP_164722773.1">
    <property type="nucleotide sequence ID" value="NZ_JADULK010000005.1"/>
</dbReference>
<dbReference type="InterPro" id="IPR008966">
    <property type="entry name" value="Adhesion_dom_sf"/>
</dbReference>
<evidence type="ECO:0000313" key="4">
    <source>
        <dbReference type="EMBL" id="VEI65292.1"/>
    </source>
</evidence>
<organism evidence="4 5">
    <name type="scientific">Serratia rubidaea</name>
    <name type="common">Serratia marinorubra</name>
    <dbReference type="NCBI Taxonomy" id="61652"/>
    <lineage>
        <taxon>Bacteria</taxon>
        <taxon>Pseudomonadati</taxon>
        <taxon>Pseudomonadota</taxon>
        <taxon>Gammaproteobacteria</taxon>
        <taxon>Enterobacterales</taxon>
        <taxon>Yersiniaceae</taxon>
        <taxon>Serratia</taxon>
    </lineage>
</organism>
<evidence type="ECO:0000256" key="1">
    <source>
        <dbReference type="SAM" id="SignalP"/>
    </source>
</evidence>
<evidence type="ECO:0000313" key="5">
    <source>
        <dbReference type="Proteomes" id="UP000281904"/>
    </source>
</evidence>
<evidence type="ECO:0000313" key="3">
    <source>
        <dbReference type="EMBL" id="MBH1930302.1"/>
    </source>
</evidence>
<dbReference type="InterPro" id="IPR036937">
    <property type="entry name" value="Adhesion_dom_fimbrial_sf"/>
</dbReference>
<dbReference type="Proteomes" id="UP000281904">
    <property type="component" value="Chromosome"/>
</dbReference>
<dbReference type="SUPFAM" id="SSF49401">
    <property type="entry name" value="Bacterial adhesins"/>
    <property type="match status" value="1"/>
</dbReference>
<feature type="domain" description="Fimbrial-type adhesion" evidence="2">
    <location>
        <begin position="66"/>
        <end position="193"/>
    </location>
</feature>